<accession>A0A1E4SK25</accession>
<evidence type="ECO:0000256" key="2">
    <source>
        <dbReference type="ARBA" id="ARBA00009858"/>
    </source>
</evidence>
<evidence type="ECO:0000256" key="5">
    <source>
        <dbReference type="ARBA" id="ARBA00023128"/>
    </source>
</evidence>
<sequence>MSSCDPNTCKPQACAIQDCLQANGYNESKCSKLIDQLYLCCKNFYEQNGSDAQSVCCPKFNLLQLKLKQRELGKIDAELIPTRRG</sequence>
<dbReference type="Proteomes" id="UP000094285">
    <property type="component" value="Unassembled WGS sequence"/>
</dbReference>
<dbReference type="PANTHER" id="PTHR15590">
    <property type="entry name" value="CX9C MOTIF-CONTAINING PROTEIN 4"/>
    <property type="match status" value="1"/>
</dbReference>
<dbReference type="RefSeq" id="XP_020064904.1">
    <property type="nucleotide sequence ID" value="XM_020211560.1"/>
</dbReference>
<evidence type="ECO:0000256" key="6">
    <source>
        <dbReference type="ARBA" id="ARBA00023157"/>
    </source>
</evidence>
<feature type="disulfide bond" evidence="7">
    <location>
        <begin position="9"/>
        <end position="40"/>
    </location>
</feature>
<dbReference type="Pfam" id="PF08991">
    <property type="entry name" value="CMC4"/>
    <property type="match status" value="1"/>
</dbReference>
<dbReference type="InterPro" id="IPR009069">
    <property type="entry name" value="Cys_alpha_HP_mot_SF"/>
</dbReference>
<keyword evidence="9" id="KW-1185">Reference proteome</keyword>
<dbReference type="PROSITE" id="PS51808">
    <property type="entry name" value="CHCH"/>
    <property type="match status" value="1"/>
</dbReference>
<keyword evidence="4" id="KW-0677">Repeat</keyword>
<evidence type="ECO:0000256" key="4">
    <source>
        <dbReference type="ARBA" id="ARBA00022737"/>
    </source>
</evidence>
<dbReference type="GO" id="GO:0005758">
    <property type="term" value="C:mitochondrial intermembrane space"/>
    <property type="evidence" value="ECO:0007669"/>
    <property type="project" value="UniProtKB-SubCell"/>
</dbReference>
<dbReference type="OrthoDB" id="13601at2759"/>
<protein>
    <recommendedName>
        <fullName evidence="3">Cx9C motif-containing protein 4, mitochondrial</fullName>
    </recommendedName>
</protein>
<name>A0A1E4SK25_9ASCO</name>
<feature type="disulfide bond" evidence="7">
    <location>
        <begin position="19"/>
        <end position="30"/>
    </location>
</feature>
<dbReference type="SUPFAM" id="SSF47072">
    <property type="entry name" value="Cysteine alpha-hairpin motif"/>
    <property type="match status" value="1"/>
</dbReference>
<evidence type="ECO:0000256" key="1">
    <source>
        <dbReference type="ARBA" id="ARBA00004569"/>
    </source>
</evidence>
<evidence type="ECO:0000313" key="9">
    <source>
        <dbReference type="Proteomes" id="UP000094285"/>
    </source>
</evidence>
<evidence type="ECO:0000313" key="8">
    <source>
        <dbReference type="EMBL" id="ODV79782.1"/>
    </source>
</evidence>
<reference evidence="9" key="1">
    <citation type="submission" date="2016-05" db="EMBL/GenBank/DDBJ databases">
        <title>Comparative genomics of biotechnologically important yeasts.</title>
        <authorList>
            <consortium name="DOE Joint Genome Institute"/>
            <person name="Riley R."/>
            <person name="Haridas S."/>
            <person name="Wolfe K.H."/>
            <person name="Lopes M.R."/>
            <person name="Hittinger C.T."/>
            <person name="Goker M."/>
            <person name="Salamov A."/>
            <person name="Wisecaver J."/>
            <person name="Long T.M."/>
            <person name="Aerts A.L."/>
            <person name="Barry K."/>
            <person name="Choi C."/>
            <person name="Clum A."/>
            <person name="Coughlan A.Y."/>
            <person name="Deshpande S."/>
            <person name="Douglass A.P."/>
            <person name="Hanson S.J."/>
            <person name="Klenk H.-P."/>
            <person name="Labutti K."/>
            <person name="Lapidus A."/>
            <person name="Lindquist E."/>
            <person name="Lipzen A."/>
            <person name="Meier-Kolthoff J.P."/>
            <person name="Ohm R.A."/>
            <person name="Otillar R.P."/>
            <person name="Pangilinan J."/>
            <person name="Peng Y."/>
            <person name="Rokas A."/>
            <person name="Rosa C.A."/>
            <person name="Scheuner C."/>
            <person name="Sibirny A.A."/>
            <person name="Slot J.C."/>
            <person name="Stielow J.B."/>
            <person name="Sun H."/>
            <person name="Kurtzman C.P."/>
            <person name="Blackwell M."/>
            <person name="Grigoriev I.V."/>
            <person name="Jeffries T.W."/>
        </authorList>
    </citation>
    <scope>NUCLEOTIDE SEQUENCE [LARGE SCALE GENOMIC DNA]</scope>
    <source>
        <strain evidence="9">NRRL Y-17324</strain>
    </source>
</reference>
<dbReference type="AlphaFoldDB" id="A0A1E4SK25"/>
<dbReference type="Gene3D" id="1.10.287.1130">
    <property type="entry name" value="CytochromE C oxidase copper chaperone"/>
    <property type="match status" value="1"/>
</dbReference>
<comment type="subcellular location">
    <subcellularLocation>
        <location evidence="1">Mitochondrion intermembrane space</location>
    </subcellularLocation>
</comment>
<proteinExistence type="inferred from homology"/>
<gene>
    <name evidence="8" type="ORF">CANTADRAFT_89411</name>
</gene>
<comment type="similarity">
    <text evidence="2">Belongs to the CMC4 family.</text>
</comment>
<evidence type="ECO:0000256" key="3">
    <source>
        <dbReference type="ARBA" id="ARBA00019406"/>
    </source>
</evidence>
<keyword evidence="6 7" id="KW-1015">Disulfide bond</keyword>
<dbReference type="GeneID" id="30985696"/>
<dbReference type="EMBL" id="KV453911">
    <property type="protein sequence ID" value="ODV79782.1"/>
    <property type="molecule type" value="Genomic_DNA"/>
</dbReference>
<dbReference type="InterPro" id="IPR027179">
    <property type="entry name" value="CMC4"/>
</dbReference>
<evidence type="ECO:0000256" key="7">
    <source>
        <dbReference type="PIRSR" id="PIRSR627179-50"/>
    </source>
</evidence>
<dbReference type="FunFam" id="1.10.287.1130:FF:000008">
    <property type="entry name" value="Cx9C motif-containing protein 4, mitochondrial"/>
    <property type="match status" value="1"/>
</dbReference>
<dbReference type="PANTHER" id="PTHR15590:SF0">
    <property type="entry name" value="CX9C MOTIF-CONTAINING PROTEIN 4"/>
    <property type="match status" value="1"/>
</dbReference>
<organism evidence="8 9">
    <name type="scientific">Suhomyces tanzawaensis NRRL Y-17324</name>
    <dbReference type="NCBI Taxonomy" id="984487"/>
    <lineage>
        <taxon>Eukaryota</taxon>
        <taxon>Fungi</taxon>
        <taxon>Dikarya</taxon>
        <taxon>Ascomycota</taxon>
        <taxon>Saccharomycotina</taxon>
        <taxon>Pichiomycetes</taxon>
        <taxon>Debaryomycetaceae</taxon>
        <taxon>Suhomyces</taxon>
    </lineage>
</organism>
<dbReference type="STRING" id="984487.A0A1E4SK25"/>
<keyword evidence="5" id="KW-0496">Mitochondrion</keyword>
<feature type="disulfide bond" evidence="7">
    <location>
        <begin position="41"/>
        <end position="57"/>
    </location>
</feature>